<dbReference type="PROSITE" id="PS51186">
    <property type="entry name" value="GNAT"/>
    <property type="match status" value="1"/>
</dbReference>
<name>A0ABX3ETR3_9BACL</name>
<dbReference type="InterPro" id="IPR000182">
    <property type="entry name" value="GNAT_dom"/>
</dbReference>
<comment type="caution">
    <text evidence="4">The sequence shown here is derived from an EMBL/GenBank/DDBJ whole genome shotgun (WGS) entry which is preliminary data.</text>
</comment>
<accession>A0ABX3ETR3</accession>
<evidence type="ECO:0000256" key="2">
    <source>
        <dbReference type="ARBA" id="ARBA00023315"/>
    </source>
</evidence>
<dbReference type="EMBL" id="LVWI01000001">
    <property type="protein sequence ID" value="OKP91606.1"/>
    <property type="molecule type" value="Genomic_DNA"/>
</dbReference>
<proteinExistence type="predicted"/>
<dbReference type="Proteomes" id="UP000186058">
    <property type="component" value="Unassembled WGS sequence"/>
</dbReference>
<dbReference type="Gene3D" id="3.40.630.30">
    <property type="match status" value="1"/>
</dbReference>
<dbReference type="InterPro" id="IPR050832">
    <property type="entry name" value="Bact_Acetyltransf"/>
</dbReference>
<feature type="domain" description="N-acetyltransferase" evidence="3">
    <location>
        <begin position="1"/>
        <end position="142"/>
    </location>
</feature>
<reference evidence="4 5" key="1">
    <citation type="submission" date="2016-03" db="EMBL/GenBank/DDBJ databases">
        <authorList>
            <person name="Sant'Anna F.H."/>
            <person name="Ambrosini A."/>
            <person name="Souza R."/>
            <person name="Bach E."/>
            <person name="Fernandes G."/>
            <person name="Balsanelli E."/>
            <person name="Baura V.A."/>
            <person name="Souza E.M."/>
            <person name="Passaglia L."/>
        </authorList>
    </citation>
    <scope>NUCLEOTIDE SEQUENCE [LARGE SCALE GENOMIC DNA]</scope>
    <source>
        <strain evidence="4 5">P26E</strain>
    </source>
</reference>
<dbReference type="SUPFAM" id="SSF55729">
    <property type="entry name" value="Acyl-CoA N-acyltransferases (Nat)"/>
    <property type="match status" value="1"/>
</dbReference>
<sequence>MLIRTALISDSHEISRLSGELGYAAEASQMAERLRDLTEQRDNIVYVADSGNQLLGWIHAQVRVLVEAPRFVEITGLVVDSAHRGEGIGRQLIAQTEVWAAQSGFTKLRVRTNQKRSDAVQFYNRLGFVLVKSQHILDKSIE</sequence>
<dbReference type="RefSeq" id="WP_074083429.1">
    <property type="nucleotide sequence ID" value="NZ_LVWI01000001.1"/>
</dbReference>
<dbReference type="CDD" id="cd04301">
    <property type="entry name" value="NAT_SF"/>
    <property type="match status" value="1"/>
</dbReference>
<dbReference type="PANTHER" id="PTHR43877:SF2">
    <property type="entry name" value="AMINOALKYLPHOSPHONATE N-ACETYLTRANSFERASE-RELATED"/>
    <property type="match status" value="1"/>
</dbReference>
<organism evidence="4 5">
    <name type="scientific">Paenibacillus helianthi</name>
    <dbReference type="NCBI Taxonomy" id="1349432"/>
    <lineage>
        <taxon>Bacteria</taxon>
        <taxon>Bacillati</taxon>
        <taxon>Bacillota</taxon>
        <taxon>Bacilli</taxon>
        <taxon>Bacillales</taxon>
        <taxon>Paenibacillaceae</taxon>
        <taxon>Paenibacillus</taxon>
    </lineage>
</organism>
<keyword evidence="2" id="KW-0012">Acyltransferase</keyword>
<evidence type="ECO:0000313" key="4">
    <source>
        <dbReference type="EMBL" id="OKP91606.1"/>
    </source>
</evidence>
<dbReference type="PANTHER" id="PTHR43877">
    <property type="entry name" value="AMINOALKYLPHOSPHONATE N-ACETYLTRANSFERASE-RELATED-RELATED"/>
    <property type="match status" value="1"/>
</dbReference>
<gene>
    <name evidence="4" type="ORF">A3844_00300</name>
</gene>
<keyword evidence="5" id="KW-1185">Reference proteome</keyword>
<protein>
    <recommendedName>
        <fullName evidence="3">N-acetyltransferase domain-containing protein</fullName>
    </recommendedName>
</protein>
<evidence type="ECO:0000256" key="1">
    <source>
        <dbReference type="ARBA" id="ARBA00022679"/>
    </source>
</evidence>
<dbReference type="Pfam" id="PF00583">
    <property type="entry name" value="Acetyltransf_1"/>
    <property type="match status" value="1"/>
</dbReference>
<evidence type="ECO:0000259" key="3">
    <source>
        <dbReference type="PROSITE" id="PS51186"/>
    </source>
</evidence>
<keyword evidence="1" id="KW-0808">Transferase</keyword>
<evidence type="ECO:0000313" key="5">
    <source>
        <dbReference type="Proteomes" id="UP000186058"/>
    </source>
</evidence>
<dbReference type="InterPro" id="IPR016181">
    <property type="entry name" value="Acyl_CoA_acyltransferase"/>
</dbReference>